<keyword evidence="3" id="KW-1185">Reference proteome</keyword>
<evidence type="ECO:0008006" key="4">
    <source>
        <dbReference type="Google" id="ProtNLM"/>
    </source>
</evidence>
<evidence type="ECO:0000313" key="3">
    <source>
        <dbReference type="Proteomes" id="UP000649799"/>
    </source>
</evidence>
<keyword evidence="1" id="KW-0472">Membrane</keyword>
<dbReference type="Proteomes" id="UP000649799">
    <property type="component" value="Unassembled WGS sequence"/>
</dbReference>
<name>A0ABX0H8A6_9BACT</name>
<feature type="transmembrane region" description="Helical" evidence="1">
    <location>
        <begin position="121"/>
        <end position="145"/>
    </location>
</feature>
<proteinExistence type="predicted"/>
<organism evidence="2 3">
    <name type="scientific">Cyclobacterium plantarum</name>
    <dbReference type="NCBI Taxonomy" id="2716263"/>
    <lineage>
        <taxon>Bacteria</taxon>
        <taxon>Pseudomonadati</taxon>
        <taxon>Bacteroidota</taxon>
        <taxon>Cytophagia</taxon>
        <taxon>Cytophagales</taxon>
        <taxon>Cyclobacteriaceae</taxon>
        <taxon>Cyclobacterium</taxon>
    </lineage>
</organism>
<evidence type="ECO:0000313" key="2">
    <source>
        <dbReference type="EMBL" id="NHE57610.1"/>
    </source>
</evidence>
<dbReference type="RefSeq" id="WP_166147311.1">
    <property type="nucleotide sequence ID" value="NZ_JAANYN010000005.1"/>
</dbReference>
<evidence type="ECO:0000256" key="1">
    <source>
        <dbReference type="SAM" id="Phobius"/>
    </source>
</evidence>
<feature type="transmembrane region" description="Helical" evidence="1">
    <location>
        <begin position="29"/>
        <end position="55"/>
    </location>
</feature>
<keyword evidence="1" id="KW-1133">Transmembrane helix</keyword>
<dbReference type="EMBL" id="JAANYN010000005">
    <property type="protein sequence ID" value="NHE57610.1"/>
    <property type="molecule type" value="Genomic_DNA"/>
</dbReference>
<accession>A0ABX0H8A6</accession>
<protein>
    <recommendedName>
        <fullName evidence="4">DUF5362 domain-containing protein</fullName>
    </recommendedName>
</protein>
<reference evidence="2 3" key="1">
    <citation type="submission" date="2020-03" db="EMBL/GenBank/DDBJ databases">
        <title>Cyclobacterium plantarum sp. nov., a marine bacterium isolated from a coastal-marine wetland.</title>
        <authorList>
            <person name="Sanchez-Porro C."/>
            <person name="Ventosa A."/>
            <person name="Amoozegar M."/>
        </authorList>
    </citation>
    <scope>NUCLEOTIDE SEQUENCE [LARGE SCALE GENOMIC DNA]</scope>
    <source>
        <strain evidence="2 3">GBPx2</strain>
    </source>
</reference>
<feature type="transmembrane region" description="Helical" evidence="1">
    <location>
        <begin position="67"/>
        <end position="86"/>
    </location>
</feature>
<keyword evidence="1" id="KW-0812">Transmembrane</keyword>
<comment type="caution">
    <text evidence="2">The sequence shown here is derived from an EMBL/GenBank/DDBJ whole genome shotgun (WGS) entry which is preliminary data.</text>
</comment>
<gene>
    <name evidence="2" type="ORF">G9Q97_12390</name>
</gene>
<sequence length="146" mass="16515">MEDNEPANSSPIPFEIKNYLLETSKWGKFLAIVGYVGIGLIILMAVVVLIGFSFFNPVMDNNLNLRGVGLIYLVIAVVYYFPINYLHRFSRQIKLGITGNDEQSLTSGFENLKSLFKFMGIFTIITLSIYALFLFILLPVSVLFMK</sequence>